<dbReference type="CDD" id="cd01185">
    <property type="entry name" value="INTN1_C_like"/>
    <property type="match status" value="1"/>
</dbReference>
<proteinExistence type="predicted"/>
<dbReference type="PROSITE" id="PS51898">
    <property type="entry name" value="TYR_RECOMBINASE"/>
    <property type="match status" value="1"/>
</dbReference>
<dbReference type="PANTHER" id="PTHR30349:SF64">
    <property type="entry name" value="PROPHAGE INTEGRASE INTD-RELATED"/>
    <property type="match status" value="1"/>
</dbReference>
<protein>
    <submittedName>
        <fullName evidence="3">Tyrosine-type recombinase/integrase</fullName>
    </submittedName>
</protein>
<dbReference type="EMBL" id="WCUG01000064">
    <property type="protein sequence ID" value="KAB4165626.1"/>
    <property type="molecule type" value="Genomic_DNA"/>
</dbReference>
<keyword evidence="1" id="KW-0233">DNA recombination</keyword>
<dbReference type="InterPro" id="IPR013762">
    <property type="entry name" value="Integrase-like_cat_sf"/>
</dbReference>
<dbReference type="PANTHER" id="PTHR30349">
    <property type="entry name" value="PHAGE INTEGRASE-RELATED"/>
    <property type="match status" value="1"/>
</dbReference>
<dbReference type="GO" id="GO:0015074">
    <property type="term" value="P:DNA integration"/>
    <property type="evidence" value="ECO:0007669"/>
    <property type="project" value="InterPro"/>
</dbReference>
<evidence type="ECO:0000256" key="1">
    <source>
        <dbReference type="ARBA" id="ARBA00023172"/>
    </source>
</evidence>
<dbReference type="AlphaFoldDB" id="A0A6I0KPD4"/>
<dbReference type="RefSeq" id="WP_151856434.1">
    <property type="nucleotide sequence ID" value="NZ_WCUG01000064.1"/>
</dbReference>
<sequence length="193" mass="21997">IKNNPWKLLSAKEKIARPESKREFLTLDEVRKLEDTPYIKENIRRAFLFTCYCGLRVGDVTDLCWSDISVNGGQHFVSVVMQKNSKPISLPLPAKALSWLPERGEPEASVFSLPSHTVLNKHLRKWAELAGLDRHLHFHLSRHTYGTMLITAGVDLYTASKMMGHADVRPTQVYAKIVDRKKEEAVSLIDKVF</sequence>
<dbReference type="SUPFAM" id="SSF56349">
    <property type="entry name" value="DNA breaking-rejoining enzymes"/>
    <property type="match status" value="1"/>
</dbReference>
<feature type="non-terminal residue" evidence="3">
    <location>
        <position position="1"/>
    </location>
</feature>
<dbReference type="GO" id="GO:0003677">
    <property type="term" value="F:DNA binding"/>
    <property type="evidence" value="ECO:0007669"/>
    <property type="project" value="InterPro"/>
</dbReference>
<organism evidence="3 4">
    <name type="scientific">Bacteroides uniformis</name>
    <dbReference type="NCBI Taxonomy" id="820"/>
    <lineage>
        <taxon>Bacteria</taxon>
        <taxon>Pseudomonadati</taxon>
        <taxon>Bacteroidota</taxon>
        <taxon>Bacteroidia</taxon>
        <taxon>Bacteroidales</taxon>
        <taxon>Bacteroidaceae</taxon>
        <taxon>Bacteroides</taxon>
    </lineage>
</organism>
<name>A0A6I0KPD4_BACUN</name>
<dbReference type="Gene3D" id="1.10.443.10">
    <property type="entry name" value="Intergrase catalytic core"/>
    <property type="match status" value="1"/>
</dbReference>
<accession>A0A6I0KPD4</accession>
<dbReference type="InterPro" id="IPR011010">
    <property type="entry name" value="DNA_brk_join_enz"/>
</dbReference>
<evidence type="ECO:0000259" key="2">
    <source>
        <dbReference type="PROSITE" id="PS51898"/>
    </source>
</evidence>
<comment type="caution">
    <text evidence="3">The sequence shown here is derived from an EMBL/GenBank/DDBJ whole genome shotgun (WGS) entry which is preliminary data.</text>
</comment>
<evidence type="ECO:0000313" key="3">
    <source>
        <dbReference type="EMBL" id="KAB4165626.1"/>
    </source>
</evidence>
<dbReference type="Pfam" id="PF00589">
    <property type="entry name" value="Phage_integrase"/>
    <property type="match status" value="1"/>
</dbReference>
<reference evidence="3 4" key="1">
    <citation type="journal article" date="2019" name="Nat. Med.">
        <title>A library of human gut bacterial isolates paired with longitudinal multiomics data enables mechanistic microbiome research.</title>
        <authorList>
            <person name="Poyet M."/>
            <person name="Groussin M."/>
            <person name="Gibbons S.M."/>
            <person name="Avila-Pacheco J."/>
            <person name="Jiang X."/>
            <person name="Kearney S.M."/>
            <person name="Perrotta A.R."/>
            <person name="Berdy B."/>
            <person name="Zhao S."/>
            <person name="Lieberman T.D."/>
            <person name="Swanson P.K."/>
            <person name="Smith M."/>
            <person name="Roesemann S."/>
            <person name="Alexander J.E."/>
            <person name="Rich S.A."/>
            <person name="Livny J."/>
            <person name="Vlamakis H."/>
            <person name="Clish C."/>
            <person name="Bullock K."/>
            <person name="Deik A."/>
            <person name="Scott J."/>
            <person name="Pierce K.A."/>
            <person name="Xavier R.J."/>
            <person name="Alm E.J."/>
        </authorList>
    </citation>
    <scope>NUCLEOTIDE SEQUENCE [LARGE SCALE GENOMIC DNA]</scope>
    <source>
        <strain evidence="3 4">BIOML-A27</strain>
    </source>
</reference>
<dbReference type="Proteomes" id="UP000433928">
    <property type="component" value="Unassembled WGS sequence"/>
</dbReference>
<gene>
    <name evidence="3" type="ORF">GAQ59_21975</name>
</gene>
<dbReference type="GO" id="GO:0006310">
    <property type="term" value="P:DNA recombination"/>
    <property type="evidence" value="ECO:0007669"/>
    <property type="project" value="UniProtKB-KW"/>
</dbReference>
<evidence type="ECO:0000313" key="4">
    <source>
        <dbReference type="Proteomes" id="UP000433928"/>
    </source>
</evidence>
<dbReference type="InterPro" id="IPR002104">
    <property type="entry name" value="Integrase_catalytic"/>
</dbReference>
<feature type="domain" description="Tyr recombinase" evidence="2">
    <location>
        <begin position="20"/>
        <end position="187"/>
    </location>
</feature>
<dbReference type="InterPro" id="IPR050090">
    <property type="entry name" value="Tyrosine_recombinase_XerCD"/>
</dbReference>